<dbReference type="InterPro" id="IPR047417">
    <property type="entry name" value="WHD_MUS81"/>
</dbReference>
<dbReference type="InterPro" id="IPR011335">
    <property type="entry name" value="Restrct_endonuc-II-like"/>
</dbReference>
<dbReference type="Gene3D" id="1.10.150.110">
    <property type="entry name" value="DNA polymerase beta, N-terminal domain-like"/>
    <property type="match status" value="1"/>
</dbReference>
<dbReference type="EC" id="3.1.22.-" evidence="13"/>
<evidence type="ECO:0000256" key="1">
    <source>
        <dbReference type="ARBA" id="ARBA00001946"/>
    </source>
</evidence>
<evidence type="ECO:0000256" key="10">
    <source>
        <dbReference type="ARBA" id="ARBA00023172"/>
    </source>
</evidence>
<comment type="subunit">
    <text evidence="13">Interacts with EME1.</text>
</comment>
<keyword evidence="10 13" id="KW-0233">DNA recombination</keyword>
<evidence type="ECO:0000256" key="7">
    <source>
        <dbReference type="ARBA" id="ARBA00022763"/>
    </source>
</evidence>
<gene>
    <name evidence="15" type="ORF">QR98_0057080</name>
</gene>
<evidence type="ECO:0000256" key="6">
    <source>
        <dbReference type="ARBA" id="ARBA00022759"/>
    </source>
</evidence>
<dbReference type="VEuPathDB" id="VectorBase:SSCA000107"/>
<name>A0A132A9U4_SARSC</name>
<dbReference type="Gene3D" id="1.10.150.670">
    <property type="entry name" value="Crossover junction endonuclease EME1, DNA-binding domain"/>
    <property type="match status" value="1"/>
</dbReference>
<evidence type="ECO:0000313" key="16">
    <source>
        <dbReference type="Proteomes" id="UP000616769"/>
    </source>
</evidence>
<dbReference type="OrthoDB" id="5963188at2759"/>
<dbReference type="GO" id="GO:0005634">
    <property type="term" value="C:nucleus"/>
    <property type="evidence" value="ECO:0007669"/>
    <property type="project" value="UniProtKB-SubCell"/>
</dbReference>
<keyword evidence="11 13" id="KW-0234">DNA repair</keyword>
<dbReference type="GO" id="GO:0048476">
    <property type="term" value="C:Holliday junction resolvase complex"/>
    <property type="evidence" value="ECO:0007669"/>
    <property type="project" value="UniProtKB-UniRule"/>
</dbReference>
<dbReference type="GO" id="GO:0000712">
    <property type="term" value="P:resolution of meiotic recombination intermediates"/>
    <property type="evidence" value="ECO:0007669"/>
    <property type="project" value="TreeGrafter"/>
</dbReference>
<dbReference type="InterPro" id="IPR027421">
    <property type="entry name" value="DNA_pol_lamdba_lyase_dom_sf"/>
</dbReference>
<keyword evidence="5 13" id="KW-0479">Metal-binding</keyword>
<evidence type="ECO:0000256" key="11">
    <source>
        <dbReference type="ARBA" id="ARBA00023204"/>
    </source>
</evidence>
<dbReference type="InterPro" id="IPR047416">
    <property type="entry name" value="XPF_nuclease_Mus81"/>
</dbReference>
<dbReference type="GO" id="GO:0046872">
    <property type="term" value="F:metal ion binding"/>
    <property type="evidence" value="ECO:0007669"/>
    <property type="project" value="UniProtKB-UniRule"/>
</dbReference>
<evidence type="ECO:0000256" key="4">
    <source>
        <dbReference type="ARBA" id="ARBA00022722"/>
    </source>
</evidence>
<keyword evidence="8 13" id="KW-0378">Hydrolase</keyword>
<sequence>MDCFDGQESSENAMQHNQLIIDWLIEWREQAKRFGSKMEFVYGKALNSLRSHTDPIRSGEDCRKLKGFGNAICMKIDQKFAQKFPNSQNVTSQMVKKSTQMTDHFSVTATKPSAARERVSKNNRKSNYIPAKGSSAFAILIALLRLEMEFNNSKVNKLDLKETAQHYCKANFGLMTINSLLQRSLIIKTEERNCRYSLSDQGRELAKTLALASENLKDFADRYLKIVKPINNPLNEKENLIERQDSIEAIANDSFVMEAGTYDIVLCIDSRERYSTNQGNQNRAAFASALQRKDINVEIRTLPVGDFVWIAKKKSSNATDLIRRELVLDYIIERKRIDDLASSIKDSRWQEQKFRLLNSGLRRPIYLIEYFGRQSRKQDHGSMNAASLDQAISNCEIDGFEIKRTDNIDETVRYLATMTKWLQAFYANKSILAARNHKEFSRTSAQDLCYMTFNEFCSNSSKVQIFTAKEMFIKHLLQIKGLSLSKAMCIIERYPTIRSLLDRYDSIDHKNEKLRNNLLSDIRCDAAIGSNRRLGPVISKRICSFYS</sequence>
<evidence type="ECO:0000259" key="14">
    <source>
        <dbReference type="SMART" id="SM00891"/>
    </source>
</evidence>
<keyword evidence="6 13" id="KW-0255">Endonuclease</keyword>
<dbReference type="Pfam" id="PF21292">
    <property type="entry name" value="EME1-MUS81_C"/>
    <property type="match status" value="1"/>
</dbReference>
<dbReference type="InterPro" id="IPR010996">
    <property type="entry name" value="HHH_MUS81"/>
</dbReference>
<keyword evidence="12 13" id="KW-0539">Nucleus</keyword>
<dbReference type="CDD" id="cd20074">
    <property type="entry name" value="XPF_nuclease_Mus81"/>
    <property type="match status" value="1"/>
</dbReference>
<dbReference type="InterPro" id="IPR042530">
    <property type="entry name" value="EME1/EME2_C"/>
</dbReference>
<comment type="subcellular location">
    <subcellularLocation>
        <location evidence="2 13">Nucleus</location>
    </subcellularLocation>
</comment>
<dbReference type="GO" id="GO:0031573">
    <property type="term" value="P:mitotic intra-S DNA damage checkpoint signaling"/>
    <property type="evidence" value="ECO:0007669"/>
    <property type="project" value="TreeGrafter"/>
</dbReference>
<evidence type="ECO:0000256" key="2">
    <source>
        <dbReference type="ARBA" id="ARBA00004123"/>
    </source>
</evidence>
<dbReference type="InterPro" id="IPR036388">
    <property type="entry name" value="WH-like_DNA-bd_sf"/>
</dbReference>
<dbReference type="InterPro" id="IPR033309">
    <property type="entry name" value="Mus81"/>
</dbReference>
<reference evidence="15 16" key="1">
    <citation type="journal article" date="2015" name="Parasit. Vectors">
        <title>Draft genome of the scabies mite.</title>
        <authorList>
            <person name="Rider S.D.Jr."/>
            <person name="Morgan M.S."/>
            <person name="Arlian L.G."/>
        </authorList>
    </citation>
    <scope>NUCLEOTIDE SEQUENCE [LARGE SCALE GENOMIC DNA]</scope>
    <source>
        <strain evidence="15">Arlian Lab</strain>
    </source>
</reference>
<dbReference type="GO" id="GO:0006308">
    <property type="term" value="P:DNA catabolic process"/>
    <property type="evidence" value="ECO:0007669"/>
    <property type="project" value="UniProtKB-UniRule"/>
</dbReference>
<evidence type="ECO:0000256" key="3">
    <source>
        <dbReference type="ARBA" id="ARBA00010015"/>
    </source>
</evidence>
<dbReference type="Gene3D" id="3.40.50.10130">
    <property type="match status" value="1"/>
</dbReference>
<dbReference type="GO" id="GO:0048257">
    <property type="term" value="F:3'-flap endonuclease activity"/>
    <property type="evidence" value="ECO:0007669"/>
    <property type="project" value="TreeGrafter"/>
</dbReference>
<dbReference type="CDD" id="cd21036">
    <property type="entry name" value="WH_MUS81"/>
    <property type="match status" value="1"/>
</dbReference>
<comment type="function">
    <text evidence="13">Interacts with EME1 to form a DNA structure-specific endonuclease with substrate preference for branched DNA structures with a 5'-end at the branch nick. Typical substrates include 3'-flap structures, D-loops, replication forks and nicked Holliday junctions. May be required in mitosis for the processing of stalled or collapsed replication fork intermediates. May be required in meiosis for the repair of meiosis-specific double strand breaks subsequent to single-end invasion (SEI).</text>
</comment>
<evidence type="ECO:0000313" key="15">
    <source>
        <dbReference type="EMBL" id="KPM07220.1"/>
    </source>
</evidence>
<evidence type="ECO:0000256" key="13">
    <source>
        <dbReference type="RuleBase" id="RU369042"/>
    </source>
</evidence>
<dbReference type="SMART" id="SM00891">
    <property type="entry name" value="ERCC4"/>
    <property type="match status" value="1"/>
</dbReference>
<evidence type="ECO:0000256" key="12">
    <source>
        <dbReference type="ARBA" id="ARBA00023242"/>
    </source>
</evidence>
<keyword evidence="7 13" id="KW-0227">DNA damage</keyword>
<accession>A0A132A9U4</accession>
<dbReference type="GO" id="GO:0003677">
    <property type="term" value="F:DNA binding"/>
    <property type="evidence" value="ECO:0007669"/>
    <property type="project" value="UniProtKB-UniRule"/>
</dbReference>
<comment type="caution">
    <text evidence="15">The sequence shown here is derived from an EMBL/GenBank/DDBJ whole genome shotgun (WGS) entry which is preliminary data.</text>
</comment>
<evidence type="ECO:0000256" key="9">
    <source>
        <dbReference type="ARBA" id="ARBA00022842"/>
    </source>
</evidence>
<dbReference type="GO" id="GO:0008821">
    <property type="term" value="F:crossover junction DNA endonuclease activity"/>
    <property type="evidence" value="ECO:0007669"/>
    <property type="project" value="UniProtKB-UniRule"/>
</dbReference>
<dbReference type="Pfam" id="PF14716">
    <property type="entry name" value="HHH_8"/>
    <property type="match status" value="1"/>
</dbReference>
<comment type="cofactor">
    <cofactor evidence="1 13">
        <name>Mg(2+)</name>
        <dbReference type="ChEBI" id="CHEBI:18420"/>
    </cofactor>
</comment>
<dbReference type="EMBL" id="JXLN01011411">
    <property type="protein sequence ID" value="KPM07220.1"/>
    <property type="molecule type" value="Genomic_DNA"/>
</dbReference>
<feature type="domain" description="ERCC4" evidence="14">
    <location>
        <begin position="265"/>
        <end position="372"/>
    </location>
</feature>
<keyword evidence="4 13" id="KW-0540">Nuclease</keyword>
<protein>
    <recommendedName>
        <fullName evidence="13">Crossover junction endonuclease MUS81</fullName>
        <ecNumber evidence="13">3.1.22.-</ecNumber>
    </recommendedName>
</protein>
<dbReference type="Pfam" id="PF02732">
    <property type="entry name" value="ERCC4"/>
    <property type="match status" value="1"/>
</dbReference>
<organism evidence="15 16">
    <name type="scientific">Sarcoptes scabiei</name>
    <name type="common">Itch mite</name>
    <name type="synonym">Acarus scabiei</name>
    <dbReference type="NCBI Taxonomy" id="52283"/>
    <lineage>
        <taxon>Eukaryota</taxon>
        <taxon>Metazoa</taxon>
        <taxon>Ecdysozoa</taxon>
        <taxon>Arthropoda</taxon>
        <taxon>Chelicerata</taxon>
        <taxon>Arachnida</taxon>
        <taxon>Acari</taxon>
        <taxon>Acariformes</taxon>
        <taxon>Sarcoptiformes</taxon>
        <taxon>Astigmata</taxon>
        <taxon>Psoroptidia</taxon>
        <taxon>Sarcoptoidea</taxon>
        <taxon>Sarcoptidae</taxon>
        <taxon>Sarcoptinae</taxon>
        <taxon>Sarcoptes</taxon>
    </lineage>
</organism>
<dbReference type="AlphaFoldDB" id="A0A132A9U4"/>
<dbReference type="Proteomes" id="UP000616769">
    <property type="component" value="Unassembled WGS sequence"/>
</dbReference>
<dbReference type="SUPFAM" id="SSF47802">
    <property type="entry name" value="DNA polymerase beta, N-terminal domain-like"/>
    <property type="match status" value="1"/>
</dbReference>
<dbReference type="SUPFAM" id="SSF52980">
    <property type="entry name" value="Restriction endonuclease-like"/>
    <property type="match status" value="1"/>
</dbReference>
<dbReference type="GO" id="GO:0000727">
    <property type="term" value="P:double-strand break repair via break-induced replication"/>
    <property type="evidence" value="ECO:0007669"/>
    <property type="project" value="UniProtKB-UniRule"/>
</dbReference>
<keyword evidence="9 13" id="KW-0460">Magnesium</keyword>
<evidence type="ECO:0000256" key="8">
    <source>
        <dbReference type="ARBA" id="ARBA00022801"/>
    </source>
</evidence>
<dbReference type="FunFam" id="3.40.50.10130:FF:000003">
    <property type="entry name" value="Crossover junction endonuclease MUS81"/>
    <property type="match status" value="1"/>
</dbReference>
<comment type="similarity">
    <text evidence="3 13">Belongs to the XPF family.</text>
</comment>
<dbReference type="PANTHER" id="PTHR13451:SF0">
    <property type="entry name" value="CROSSOVER JUNCTION ENDONUCLEASE MUS81"/>
    <property type="match status" value="1"/>
</dbReference>
<dbReference type="PANTHER" id="PTHR13451">
    <property type="entry name" value="CLASS II CROSSOVER JUNCTION ENDONUCLEASE MUS81"/>
    <property type="match status" value="1"/>
</dbReference>
<dbReference type="Pfam" id="PF21136">
    <property type="entry name" value="WHD_MUS81"/>
    <property type="match status" value="1"/>
</dbReference>
<proteinExistence type="inferred from homology"/>
<dbReference type="InterPro" id="IPR006166">
    <property type="entry name" value="ERCC4_domain"/>
</dbReference>
<evidence type="ECO:0000256" key="5">
    <source>
        <dbReference type="ARBA" id="ARBA00022723"/>
    </source>
</evidence>
<dbReference type="Gene3D" id="1.10.10.10">
    <property type="entry name" value="Winged helix-like DNA-binding domain superfamily/Winged helix DNA-binding domain"/>
    <property type="match status" value="1"/>
</dbReference>